<comment type="function">
    <text evidence="1">VSG forms a coat on the surface of the parasite. The trypanosome evades the immune response of the host by expressing a series of antigenically distinct VSGs from an estimated 1000 VSG genes.</text>
</comment>
<evidence type="ECO:0000259" key="10">
    <source>
        <dbReference type="Pfam" id="PF10659"/>
    </source>
</evidence>
<comment type="subcellular location">
    <subcellularLocation>
        <location evidence="2">Cell membrane</location>
        <topology evidence="2">Lipid-anchor</topology>
        <topology evidence="2">GPI-anchor</topology>
    </subcellularLocation>
</comment>
<keyword evidence="4" id="KW-0336">GPI-anchor</keyword>
<feature type="compositionally biased region" description="Basic and acidic residues" evidence="8">
    <location>
        <begin position="376"/>
        <end position="408"/>
    </location>
</feature>
<accession>A0A1J0R5V4</accession>
<organism evidence="11">
    <name type="scientific">Trypanosoma brucei</name>
    <dbReference type="NCBI Taxonomy" id="5691"/>
    <lineage>
        <taxon>Eukaryota</taxon>
        <taxon>Discoba</taxon>
        <taxon>Euglenozoa</taxon>
        <taxon>Kinetoplastea</taxon>
        <taxon>Metakinetoplastina</taxon>
        <taxon>Trypanosomatida</taxon>
        <taxon>Trypanosomatidae</taxon>
        <taxon>Trypanosoma</taxon>
    </lineage>
</organism>
<keyword evidence="5" id="KW-0472">Membrane</keyword>
<dbReference type="AlphaFoldDB" id="A0A1J0R5V4"/>
<dbReference type="VEuPathDB" id="TriTrypDB:Tb927.5.4730"/>
<evidence type="ECO:0000256" key="2">
    <source>
        <dbReference type="ARBA" id="ARBA00004609"/>
    </source>
</evidence>
<dbReference type="EMBL" id="KX699256">
    <property type="protein sequence ID" value="APD73212.1"/>
    <property type="molecule type" value="Genomic_DNA"/>
</dbReference>
<feature type="region of interest" description="Disordered" evidence="8">
    <location>
        <begin position="376"/>
        <end position="413"/>
    </location>
</feature>
<keyword evidence="6" id="KW-0325">Glycoprotein</keyword>
<evidence type="ECO:0000256" key="6">
    <source>
        <dbReference type="ARBA" id="ARBA00023180"/>
    </source>
</evidence>
<dbReference type="GO" id="GO:0098552">
    <property type="term" value="C:side of membrane"/>
    <property type="evidence" value="ECO:0007669"/>
    <property type="project" value="UniProtKB-KW"/>
</dbReference>
<keyword evidence="9" id="KW-0732">Signal</keyword>
<keyword evidence="7" id="KW-0449">Lipoprotein</keyword>
<keyword evidence="3" id="KW-1003">Cell membrane</keyword>
<dbReference type="GO" id="GO:0005886">
    <property type="term" value="C:plasma membrane"/>
    <property type="evidence" value="ECO:0007669"/>
    <property type="project" value="UniProtKB-SubCell"/>
</dbReference>
<feature type="signal peptide" evidence="9">
    <location>
        <begin position="1"/>
        <end position="19"/>
    </location>
</feature>
<evidence type="ECO:0000256" key="9">
    <source>
        <dbReference type="SAM" id="SignalP"/>
    </source>
</evidence>
<dbReference type="InterPro" id="IPR019609">
    <property type="entry name" value="Variant_surf_glycoprt_trypan_C"/>
</dbReference>
<evidence type="ECO:0000256" key="7">
    <source>
        <dbReference type="ARBA" id="ARBA00023288"/>
    </source>
</evidence>
<evidence type="ECO:0000256" key="8">
    <source>
        <dbReference type="SAM" id="MobiDB-lite"/>
    </source>
</evidence>
<reference evidence="11" key="1">
    <citation type="submission" date="2016-08" db="EMBL/GenBank/DDBJ databases">
        <title>VSG repertoire of Trypanosoma brucei EATRO 1125.</title>
        <authorList>
            <person name="Cross G.A."/>
        </authorList>
    </citation>
    <scope>NUCLEOTIDE SEQUENCE</scope>
    <source>
        <strain evidence="11">EATRO 1125</strain>
    </source>
</reference>
<evidence type="ECO:0000256" key="1">
    <source>
        <dbReference type="ARBA" id="ARBA00002523"/>
    </source>
</evidence>
<dbReference type="Pfam" id="PF10659">
    <property type="entry name" value="Trypan_glycop_C"/>
    <property type="match status" value="1"/>
</dbReference>
<evidence type="ECO:0000313" key="11">
    <source>
        <dbReference type="EMBL" id="APD73212.1"/>
    </source>
</evidence>
<proteinExistence type="predicted"/>
<dbReference type="SUPFAM" id="SSF58087">
    <property type="entry name" value="Variant surface glycoprotein (N-terminal domain)"/>
    <property type="match status" value="1"/>
</dbReference>
<dbReference type="VEuPathDB" id="TriTrypDB:Tb427_000373000"/>
<evidence type="ECO:0000256" key="3">
    <source>
        <dbReference type="ARBA" id="ARBA00022475"/>
    </source>
</evidence>
<feature type="chain" id="PRO_5012407599" evidence="9">
    <location>
        <begin position="20"/>
        <end position="474"/>
    </location>
</feature>
<sequence length="474" mass="50987">MHILKFATLIAAAVIATAGADKQSKNRADCTDPCTCMARIDVALNRLEGAMPQTLQKIASNAAYMSELQMAAGSTDAELAKLVQPLLAVAIDVQQDATTDLPTASKTISETLNALTQRKALFEAIKKLSGTYDGSIITKTSGHFGTAQYTAAPIVAVQREPCPKLSGTEEYTYDELNFDHGQGIGLPQLAIELDQACYKNTEGTPCDANDGSDKLKTKIKFGTKHGPAGTSPLANGRFATTVQGTINLSNETAADNKKKLSKAAAADAKLTNIPDLSKRETYTSHPAFSLLVNRLLMSTAPTVEITGQVATATEAFINKNYGSDQEQFKAKIWDKIKTATTVYYENKAKKTKKVSALSGDEKVTALPAAFFKEQKETTTTKKETAEDAPKKTDTEDKKGEKKDGDKTSGESFSSYQTKDACEAVNKDGKKHCGWKRKVIATPKRIKKPAQTVVFSSIKKLALCVAAAFVSILVF</sequence>
<name>A0A1J0R5V4_9TRYP</name>
<evidence type="ECO:0000256" key="5">
    <source>
        <dbReference type="ARBA" id="ARBA00023136"/>
    </source>
</evidence>
<dbReference type="VEuPathDB" id="TriTrypDB:Tb1125.5.4730"/>
<feature type="domain" description="Trypanosome variant surface glycoprotein C-terminal" evidence="10">
    <location>
        <begin position="376"/>
        <end position="472"/>
    </location>
</feature>
<protein>
    <submittedName>
        <fullName evidence="11">Variant surface glycoprotein 1125.438</fullName>
    </submittedName>
</protein>
<evidence type="ECO:0000256" key="4">
    <source>
        <dbReference type="ARBA" id="ARBA00022622"/>
    </source>
</evidence>